<dbReference type="PRINTS" id="PR00038">
    <property type="entry name" value="HTHLUXR"/>
</dbReference>
<comment type="caution">
    <text evidence="5">The sequence shown here is derived from an EMBL/GenBank/DDBJ whole genome shotgun (WGS) entry which is preliminary data.</text>
</comment>
<dbReference type="SUPFAM" id="SSF53474">
    <property type="entry name" value="alpha/beta-Hydrolases"/>
    <property type="match status" value="1"/>
</dbReference>
<sequence length="127" mass="14261">MPFESGRRLASLIPDARFVPLESENHILLEDDPAWDRFLAEVRSFIGSGGEEAEAEDAQEIFPELTPRECEVLDLIAKGLKNEEIADQLYISPKTVRNHNTRIFDKLQVDSRAKAIVLAREAGVGKE</sequence>
<dbReference type="Gene3D" id="1.10.10.10">
    <property type="entry name" value="Winged helix-like DNA-binding domain superfamily/Winged helix DNA-binding domain"/>
    <property type="match status" value="1"/>
</dbReference>
<evidence type="ECO:0000313" key="5">
    <source>
        <dbReference type="EMBL" id="MCW9706118.1"/>
    </source>
</evidence>
<dbReference type="SMART" id="SM00421">
    <property type="entry name" value="HTH_LUXR"/>
    <property type="match status" value="1"/>
</dbReference>
<reference evidence="5 6" key="1">
    <citation type="submission" date="2021-03" db="EMBL/GenBank/DDBJ databases">
        <title>Aliifodinibius sp. nov., a new bacterium isolated from saline soil.</title>
        <authorList>
            <person name="Galisteo C."/>
            <person name="De La Haba R."/>
            <person name="Sanchez-Porro C."/>
            <person name="Ventosa A."/>
        </authorList>
    </citation>
    <scope>NUCLEOTIDE SEQUENCE [LARGE SCALE GENOMIC DNA]</scope>
    <source>
        <strain evidence="5 6">1BSP15-2V2</strain>
    </source>
</reference>
<dbReference type="PROSITE" id="PS00622">
    <property type="entry name" value="HTH_LUXR_1"/>
    <property type="match status" value="1"/>
</dbReference>
<dbReference type="SUPFAM" id="SSF46894">
    <property type="entry name" value="C-terminal effector domain of the bipartite response regulators"/>
    <property type="match status" value="1"/>
</dbReference>
<dbReference type="PROSITE" id="PS50043">
    <property type="entry name" value="HTH_LUXR_2"/>
    <property type="match status" value="1"/>
</dbReference>
<keyword evidence="1" id="KW-0805">Transcription regulation</keyword>
<dbReference type="EMBL" id="JAGGJA010000002">
    <property type="protein sequence ID" value="MCW9706118.1"/>
    <property type="molecule type" value="Genomic_DNA"/>
</dbReference>
<keyword evidence="2" id="KW-0238">DNA-binding</keyword>
<keyword evidence="6" id="KW-1185">Reference proteome</keyword>
<gene>
    <name evidence="5" type="ORF">J6I44_04605</name>
</gene>
<proteinExistence type="predicted"/>
<protein>
    <submittedName>
        <fullName evidence="5">Response regulator transcription factor</fullName>
    </submittedName>
</protein>
<organism evidence="5 6">
    <name type="scientific">Fodinibius salsisoli</name>
    <dbReference type="NCBI Taxonomy" id="2820877"/>
    <lineage>
        <taxon>Bacteria</taxon>
        <taxon>Pseudomonadati</taxon>
        <taxon>Balneolota</taxon>
        <taxon>Balneolia</taxon>
        <taxon>Balneolales</taxon>
        <taxon>Balneolaceae</taxon>
        <taxon>Fodinibius</taxon>
    </lineage>
</organism>
<dbReference type="InterPro" id="IPR016032">
    <property type="entry name" value="Sig_transdc_resp-reg_C-effctor"/>
</dbReference>
<evidence type="ECO:0000259" key="4">
    <source>
        <dbReference type="PROSITE" id="PS50043"/>
    </source>
</evidence>
<accession>A0ABT3PK46</accession>
<dbReference type="PANTHER" id="PTHR44688">
    <property type="entry name" value="DNA-BINDING TRANSCRIPTIONAL ACTIVATOR DEVR_DOSR"/>
    <property type="match status" value="1"/>
</dbReference>
<dbReference type="CDD" id="cd06170">
    <property type="entry name" value="LuxR_C_like"/>
    <property type="match status" value="1"/>
</dbReference>
<evidence type="ECO:0000313" key="6">
    <source>
        <dbReference type="Proteomes" id="UP001207918"/>
    </source>
</evidence>
<evidence type="ECO:0000256" key="2">
    <source>
        <dbReference type="ARBA" id="ARBA00023125"/>
    </source>
</evidence>
<name>A0ABT3PK46_9BACT</name>
<evidence type="ECO:0000256" key="1">
    <source>
        <dbReference type="ARBA" id="ARBA00023015"/>
    </source>
</evidence>
<dbReference type="InterPro" id="IPR000792">
    <property type="entry name" value="Tscrpt_reg_LuxR_C"/>
</dbReference>
<dbReference type="InterPro" id="IPR036388">
    <property type="entry name" value="WH-like_DNA-bd_sf"/>
</dbReference>
<dbReference type="InterPro" id="IPR029058">
    <property type="entry name" value="AB_hydrolase_fold"/>
</dbReference>
<dbReference type="Pfam" id="PF00196">
    <property type="entry name" value="GerE"/>
    <property type="match status" value="1"/>
</dbReference>
<feature type="domain" description="HTH luxR-type" evidence="4">
    <location>
        <begin position="58"/>
        <end position="123"/>
    </location>
</feature>
<dbReference type="Gene3D" id="3.40.50.1820">
    <property type="entry name" value="alpha/beta hydrolase"/>
    <property type="match status" value="1"/>
</dbReference>
<dbReference type="Proteomes" id="UP001207918">
    <property type="component" value="Unassembled WGS sequence"/>
</dbReference>
<dbReference type="PANTHER" id="PTHR44688:SF16">
    <property type="entry name" value="DNA-BINDING TRANSCRIPTIONAL ACTIVATOR DEVR_DOSR"/>
    <property type="match status" value="1"/>
</dbReference>
<keyword evidence="3" id="KW-0804">Transcription</keyword>
<evidence type="ECO:0000256" key="3">
    <source>
        <dbReference type="ARBA" id="ARBA00023163"/>
    </source>
</evidence>